<dbReference type="PROSITE" id="PS50943">
    <property type="entry name" value="HTH_CROC1"/>
    <property type="match status" value="1"/>
</dbReference>
<dbReference type="Proteomes" id="UP000621500">
    <property type="component" value="Unassembled WGS sequence"/>
</dbReference>
<reference evidence="3 4" key="1">
    <citation type="submission" date="2021-01" db="EMBL/GenBank/DDBJ databases">
        <title>Whole genome shotgun sequence of Plantactinospora mayteni NBRC 109088.</title>
        <authorList>
            <person name="Komaki H."/>
            <person name="Tamura T."/>
        </authorList>
    </citation>
    <scope>NUCLEOTIDE SEQUENCE [LARGE SCALE GENOMIC DNA]</scope>
    <source>
        <strain evidence="3 4">NBRC 109088</strain>
    </source>
</reference>
<proteinExistence type="predicted"/>
<feature type="domain" description="HTH cro/C1-type" evidence="2">
    <location>
        <begin position="15"/>
        <end position="68"/>
    </location>
</feature>
<dbReference type="SUPFAM" id="SSF48452">
    <property type="entry name" value="TPR-like"/>
    <property type="match status" value="2"/>
</dbReference>
<accession>A0ABQ4EH17</accession>
<dbReference type="Gene3D" id="1.10.260.40">
    <property type="entry name" value="lambda repressor-like DNA-binding domains"/>
    <property type="match status" value="1"/>
</dbReference>
<dbReference type="InterPro" id="IPR050807">
    <property type="entry name" value="TransReg_Diox_bact_type"/>
</dbReference>
<evidence type="ECO:0000313" key="4">
    <source>
        <dbReference type="Proteomes" id="UP000621500"/>
    </source>
</evidence>
<dbReference type="PANTHER" id="PTHR46797">
    <property type="entry name" value="HTH-TYPE TRANSCRIPTIONAL REGULATOR"/>
    <property type="match status" value="1"/>
</dbReference>
<dbReference type="SUPFAM" id="SSF47413">
    <property type="entry name" value="lambda repressor-like DNA-binding domains"/>
    <property type="match status" value="1"/>
</dbReference>
<dbReference type="CDD" id="cd00093">
    <property type="entry name" value="HTH_XRE"/>
    <property type="match status" value="1"/>
</dbReference>
<dbReference type="EMBL" id="BONX01000003">
    <property type="protein sequence ID" value="GIG94019.1"/>
    <property type="molecule type" value="Genomic_DNA"/>
</dbReference>
<name>A0ABQ4EH17_9ACTN</name>
<sequence>MKELVVGQPEFGNRLRNRRIEMGLSQKALAGDNMTPSYISLLENGSRVPSLEVVIRLARLLDITPQELLGYEVEGLGGGRGREPSELVAQVEMRRLAEMGDLAGARKLIEEKLAGARLTGNDEAGLAYGIELLKVLTDAGDQEERLALVDELRRIPSVDRSPAIQVVLAAHNASILREMGRLASAQKAAQEAVELVSKGELSGSSEHVQLLGILASIEVETNAFDAAERTIEEMIRLANDGGYAGVLGRTHWIASMAYSRMGRPAPAYEHLLAAHRTLVFGTMTLHDWLRFSRFTASVLLEGGHDLEKARDWIDSAELNARLAGLESDRLAAQRERAHYELTVGNPAEAARIYTELLDRPQPVNGSETVMALAGLSDALQRVGRIDEAIEWQRKAAERYEADGNYRRAAESWRKIDTLRQQAAAQG</sequence>
<comment type="caution">
    <text evidence="3">The sequence shown here is derived from an EMBL/GenBank/DDBJ whole genome shotgun (WGS) entry which is preliminary data.</text>
</comment>
<dbReference type="PANTHER" id="PTHR46797:SF1">
    <property type="entry name" value="METHYLPHOSPHONATE SYNTHASE"/>
    <property type="match status" value="1"/>
</dbReference>
<gene>
    <name evidence="3" type="ORF">Pma05_05920</name>
</gene>
<protein>
    <recommendedName>
        <fullName evidence="2">HTH cro/C1-type domain-containing protein</fullName>
    </recommendedName>
</protein>
<dbReference type="InterPro" id="IPR001387">
    <property type="entry name" value="Cro/C1-type_HTH"/>
</dbReference>
<organism evidence="3 4">
    <name type="scientific">Plantactinospora mayteni</name>
    <dbReference type="NCBI Taxonomy" id="566021"/>
    <lineage>
        <taxon>Bacteria</taxon>
        <taxon>Bacillati</taxon>
        <taxon>Actinomycetota</taxon>
        <taxon>Actinomycetes</taxon>
        <taxon>Micromonosporales</taxon>
        <taxon>Micromonosporaceae</taxon>
        <taxon>Plantactinospora</taxon>
    </lineage>
</organism>
<dbReference type="InterPro" id="IPR011990">
    <property type="entry name" value="TPR-like_helical_dom_sf"/>
</dbReference>
<evidence type="ECO:0000313" key="3">
    <source>
        <dbReference type="EMBL" id="GIG94019.1"/>
    </source>
</evidence>
<dbReference type="SMART" id="SM00530">
    <property type="entry name" value="HTH_XRE"/>
    <property type="match status" value="1"/>
</dbReference>
<evidence type="ECO:0000259" key="2">
    <source>
        <dbReference type="PROSITE" id="PS50943"/>
    </source>
</evidence>
<dbReference type="InterPro" id="IPR010982">
    <property type="entry name" value="Lambda_DNA-bd_dom_sf"/>
</dbReference>
<keyword evidence="1" id="KW-0238">DNA-binding</keyword>
<keyword evidence="4" id="KW-1185">Reference proteome</keyword>
<dbReference type="Pfam" id="PF13432">
    <property type="entry name" value="TPR_16"/>
    <property type="match status" value="1"/>
</dbReference>
<dbReference type="Pfam" id="PF01381">
    <property type="entry name" value="HTH_3"/>
    <property type="match status" value="1"/>
</dbReference>
<dbReference type="Gene3D" id="1.25.40.10">
    <property type="entry name" value="Tetratricopeptide repeat domain"/>
    <property type="match status" value="2"/>
</dbReference>
<evidence type="ECO:0000256" key="1">
    <source>
        <dbReference type="ARBA" id="ARBA00023125"/>
    </source>
</evidence>